<organism evidence="2 3">
    <name type="scientific">Laetiporus sulphureus 93-53</name>
    <dbReference type="NCBI Taxonomy" id="1314785"/>
    <lineage>
        <taxon>Eukaryota</taxon>
        <taxon>Fungi</taxon>
        <taxon>Dikarya</taxon>
        <taxon>Basidiomycota</taxon>
        <taxon>Agaricomycotina</taxon>
        <taxon>Agaricomycetes</taxon>
        <taxon>Polyporales</taxon>
        <taxon>Laetiporus</taxon>
    </lineage>
</organism>
<dbReference type="GeneID" id="63820589"/>
<gene>
    <name evidence="2" type="ORF">LAESUDRAFT_639796</name>
</gene>
<dbReference type="Gene3D" id="1.20.1280.50">
    <property type="match status" value="1"/>
</dbReference>
<dbReference type="OrthoDB" id="3063971at2759"/>
<dbReference type="InterPro" id="IPR001810">
    <property type="entry name" value="F-box_dom"/>
</dbReference>
<dbReference type="AlphaFoldDB" id="A0A165IJH2"/>
<evidence type="ECO:0000259" key="1">
    <source>
        <dbReference type="Pfam" id="PF12937"/>
    </source>
</evidence>
<dbReference type="RefSeq" id="XP_040770675.1">
    <property type="nucleotide sequence ID" value="XM_040903558.1"/>
</dbReference>
<dbReference type="PANTHER" id="PTHR38926:SF5">
    <property type="entry name" value="F-BOX AND LEUCINE-RICH REPEAT PROTEIN 6"/>
    <property type="match status" value="1"/>
</dbReference>
<dbReference type="PANTHER" id="PTHR38926">
    <property type="entry name" value="F-BOX DOMAIN CONTAINING PROTEIN, EXPRESSED"/>
    <property type="match status" value="1"/>
</dbReference>
<dbReference type="InterPro" id="IPR006553">
    <property type="entry name" value="Leu-rich_rpt_Cys-con_subtyp"/>
</dbReference>
<accession>A0A165IJH2</accession>
<dbReference type="SUPFAM" id="SSF81383">
    <property type="entry name" value="F-box domain"/>
    <property type="match status" value="1"/>
</dbReference>
<dbReference type="SUPFAM" id="SSF52047">
    <property type="entry name" value="RNI-like"/>
    <property type="match status" value="1"/>
</dbReference>
<dbReference type="Pfam" id="PF12937">
    <property type="entry name" value="F-box-like"/>
    <property type="match status" value="1"/>
</dbReference>
<reference evidence="2 3" key="1">
    <citation type="journal article" date="2016" name="Mol. Biol. Evol.">
        <title>Comparative Genomics of Early-Diverging Mushroom-Forming Fungi Provides Insights into the Origins of Lignocellulose Decay Capabilities.</title>
        <authorList>
            <person name="Nagy L.G."/>
            <person name="Riley R."/>
            <person name="Tritt A."/>
            <person name="Adam C."/>
            <person name="Daum C."/>
            <person name="Floudas D."/>
            <person name="Sun H."/>
            <person name="Yadav J.S."/>
            <person name="Pangilinan J."/>
            <person name="Larsson K.H."/>
            <person name="Matsuura K."/>
            <person name="Barry K."/>
            <person name="Labutti K."/>
            <person name="Kuo R."/>
            <person name="Ohm R.A."/>
            <person name="Bhattacharya S.S."/>
            <person name="Shirouzu T."/>
            <person name="Yoshinaga Y."/>
            <person name="Martin F.M."/>
            <person name="Grigoriev I.V."/>
            <person name="Hibbett D.S."/>
        </authorList>
    </citation>
    <scope>NUCLEOTIDE SEQUENCE [LARGE SCALE GENOMIC DNA]</scope>
    <source>
        <strain evidence="2 3">93-53</strain>
    </source>
</reference>
<sequence>MSDSDDRLRYRRQPTPEDVLAARAEIREHENAISGIQEHITGLLLQVQRLRREQEKHQAAINKCKGVITLARRIPEELLAKIFEQCVADGWSRSPITVSHVCSAWRKAACTPRVWSHVYVNCPSPDALDRTRFWLGMARQAPLDITVVTGWCPDWQLGEVMEILLQHMRQWRTFVIESPDSTQVDHILSCIARIRVPRGACLPNLREVYIATEVHFEDPTDSEDNPPDTFEDAFGPHNAPKLSALLYTSNVLPLCIPDKPTFPSHLTRLDLTFTESLFQRPLAAESLLTLFEGVPELRSLALAMPLMYVQPFVPEVDASRTVCLAHLEELSMYGPTDMNGFLPHMRAPSLRRLHLRSLEDVGYRQQPLGPSLLRFLYGKEGTITEHEDGPLSIELLELHDIDLTPEAFVECFEALSNLRELRLHESSLSDAMLALLQDPQGLCPRLTRLDLRWCGHLSGRALVELVRSRLRPDGAQKADDASAADPISEVAIINCCFVEEPDVMDMAAMTVCRVVMREGDDYCRMRGCCDNSRYRTRLRLKHADNIIRHAERSQGDERWMVPIRLVV</sequence>
<evidence type="ECO:0000313" key="3">
    <source>
        <dbReference type="Proteomes" id="UP000076871"/>
    </source>
</evidence>
<name>A0A165IJH2_9APHY</name>
<dbReference type="InterPro" id="IPR036047">
    <property type="entry name" value="F-box-like_dom_sf"/>
</dbReference>
<keyword evidence="3" id="KW-1185">Reference proteome</keyword>
<dbReference type="Proteomes" id="UP000076871">
    <property type="component" value="Unassembled WGS sequence"/>
</dbReference>
<dbReference type="InterPro" id="IPR032675">
    <property type="entry name" value="LRR_dom_sf"/>
</dbReference>
<dbReference type="Gene3D" id="3.80.10.10">
    <property type="entry name" value="Ribonuclease Inhibitor"/>
    <property type="match status" value="1"/>
</dbReference>
<feature type="domain" description="F-box" evidence="1">
    <location>
        <begin position="73"/>
        <end position="120"/>
    </location>
</feature>
<evidence type="ECO:0000313" key="2">
    <source>
        <dbReference type="EMBL" id="KZT13165.1"/>
    </source>
</evidence>
<dbReference type="SMART" id="SM00367">
    <property type="entry name" value="LRR_CC"/>
    <property type="match status" value="1"/>
</dbReference>
<dbReference type="InParanoid" id="A0A165IJH2"/>
<dbReference type="STRING" id="1314785.A0A165IJH2"/>
<protein>
    <recommendedName>
        <fullName evidence="1">F-box domain-containing protein</fullName>
    </recommendedName>
</protein>
<proteinExistence type="predicted"/>
<dbReference type="EMBL" id="KV427605">
    <property type="protein sequence ID" value="KZT13165.1"/>
    <property type="molecule type" value="Genomic_DNA"/>
</dbReference>